<dbReference type="Proteomes" id="UP000064967">
    <property type="component" value="Chromosome"/>
</dbReference>
<evidence type="ECO:0000313" key="2">
    <source>
        <dbReference type="EMBL" id="AKV04121.1"/>
    </source>
</evidence>
<evidence type="ECO:0000256" key="1">
    <source>
        <dbReference type="SAM" id="SignalP"/>
    </source>
</evidence>
<gene>
    <name evidence="2" type="ORF">AKJ09_10784</name>
</gene>
<dbReference type="STRING" id="1391654.AKJ09_10784"/>
<dbReference type="RefSeq" id="WP_146654778.1">
    <property type="nucleotide sequence ID" value="NZ_CP012333.1"/>
</dbReference>
<organism evidence="2 3">
    <name type="scientific">Labilithrix luteola</name>
    <dbReference type="NCBI Taxonomy" id="1391654"/>
    <lineage>
        <taxon>Bacteria</taxon>
        <taxon>Pseudomonadati</taxon>
        <taxon>Myxococcota</taxon>
        <taxon>Polyangia</taxon>
        <taxon>Polyangiales</taxon>
        <taxon>Labilitrichaceae</taxon>
        <taxon>Labilithrix</taxon>
    </lineage>
</organism>
<proteinExistence type="predicted"/>
<reference evidence="2 3" key="1">
    <citation type="submission" date="2015-08" db="EMBL/GenBank/DDBJ databases">
        <authorList>
            <person name="Babu N.S."/>
            <person name="Beckwith C.J."/>
            <person name="Beseler K.G."/>
            <person name="Brison A."/>
            <person name="Carone J.V."/>
            <person name="Caskin T.P."/>
            <person name="Diamond M."/>
            <person name="Durham M.E."/>
            <person name="Foxe J.M."/>
            <person name="Go M."/>
            <person name="Henderson B.A."/>
            <person name="Jones I.B."/>
            <person name="McGettigan J.A."/>
            <person name="Micheletti S.J."/>
            <person name="Nasrallah M.E."/>
            <person name="Ortiz D."/>
            <person name="Piller C.R."/>
            <person name="Privatt S.R."/>
            <person name="Schneider S.L."/>
            <person name="Sharp S."/>
            <person name="Smith T.C."/>
            <person name="Stanton J.D."/>
            <person name="Ullery H.E."/>
            <person name="Wilson R.J."/>
            <person name="Serrano M.G."/>
            <person name="Buck G."/>
            <person name="Lee V."/>
            <person name="Wang Y."/>
            <person name="Carvalho R."/>
            <person name="Voegtly L."/>
            <person name="Shi R."/>
            <person name="Duckworth R."/>
            <person name="Johnson A."/>
            <person name="Loviza R."/>
            <person name="Walstead R."/>
            <person name="Shah Z."/>
            <person name="Kiflezghi M."/>
            <person name="Wade K."/>
            <person name="Ball S.L."/>
            <person name="Bradley K.W."/>
            <person name="Asai D.J."/>
            <person name="Bowman C.A."/>
            <person name="Russell D.A."/>
            <person name="Pope W.H."/>
            <person name="Jacobs-Sera D."/>
            <person name="Hendrix R.W."/>
            <person name="Hatfull G.F."/>
        </authorList>
    </citation>
    <scope>NUCLEOTIDE SEQUENCE [LARGE SCALE GENOMIC DNA]</scope>
    <source>
        <strain evidence="2 3">DSM 27648</strain>
    </source>
</reference>
<evidence type="ECO:0008006" key="4">
    <source>
        <dbReference type="Google" id="ProtNLM"/>
    </source>
</evidence>
<dbReference type="EMBL" id="CP012333">
    <property type="protein sequence ID" value="AKV04121.1"/>
    <property type="molecule type" value="Genomic_DNA"/>
</dbReference>
<feature type="chain" id="PRO_5005467064" description="Lipoprotein" evidence="1">
    <location>
        <begin position="27"/>
        <end position="286"/>
    </location>
</feature>
<accession>A0A0K1QEC7</accession>
<dbReference type="OrthoDB" id="836646at2"/>
<protein>
    <recommendedName>
        <fullName evidence="4">Lipoprotein</fullName>
    </recommendedName>
</protein>
<sequence>MATGVGILRAALFLGLISGCAGPSVAVGSGYCAPPRRVPSITPEEMPPKGSSREEFTAALIGLRSELHEDVHDDKSRLLALERVQVARLAIDATAAELDCEAKRAGQAADLLAHHQQNTVQVLTIASIAAATAAGLGSVFAATTNSSAWTQNGVSIGGAAVTAGFGVASLYVRPTIRFEHPDNLLTDILRGPAQSASYPPVVWGYLTTPEFSNDQLDAIRTKLLQRWRHYQRMEADPGTIALLFGRGGDYDLDTLRVRAAMLEQVRSEVLLAEQEITVLVARLRER</sequence>
<feature type="signal peptide" evidence="1">
    <location>
        <begin position="1"/>
        <end position="26"/>
    </location>
</feature>
<name>A0A0K1QEC7_9BACT</name>
<dbReference type="AlphaFoldDB" id="A0A0K1QEC7"/>
<dbReference type="KEGG" id="llu:AKJ09_10784"/>
<evidence type="ECO:0000313" key="3">
    <source>
        <dbReference type="Proteomes" id="UP000064967"/>
    </source>
</evidence>
<keyword evidence="3" id="KW-1185">Reference proteome</keyword>
<keyword evidence="1" id="KW-0732">Signal</keyword>